<comment type="caution">
    <text evidence="4">The sequence shown here is derived from an EMBL/GenBank/DDBJ whole genome shotgun (WGS) entry which is preliminary data.</text>
</comment>
<evidence type="ECO:0000256" key="2">
    <source>
        <dbReference type="SAM" id="Phobius"/>
    </source>
</evidence>
<name>A0A3N0IX48_9ACTN</name>
<organism evidence="4 6">
    <name type="scientific">Eggerthella sinensis</name>
    <dbReference type="NCBI Taxonomy" id="242230"/>
    <lineage>
        <taxon>Bacteria</taxon>
        <taxon>Bacillati</taxon>
        <taxon>Actinomycetota</taxon>
        <taxon>Coriobacteriia</taxon>
        <taxon>Eggerthellales</taxon>
        <taxon>Eggerthellaceae</taxon>
        <taxon>Eggerthella</taxon>
    </lineage>
</organism>
<evidence type="ECO:0000313" key="5">
    <source>
        <dbReference type="Proteomes" id="UP000253817"/>
    </source>
</evidence>
<keyword evidence="2" id="KW-0812">Transmembrane</keyword>
<feature type="transmembrane region" description="Helical" evidence="2">
    <location>
        <begin position="88"/>
        <end position="105"/>
    </location>
</feature>
<reference evidence="6" key="2">
    <citation type="submission" date="2018-05" db="EMBL/GenBank/DDBJ databases">
        <title>Genome Sequencing of selected type strains of the family Eggerthellaceae.</title>
        <authorList>
            <person name="Danylec N."/>
            <person name="Stoll D.A."/>
            <person name="Doetsch A."/>
            <person name="Huch M."/>
        </authorList>
    </citation>
    <scope>NUCLEOTIDE SEQUENCE [LARGE SCALE GENOMIC DNA]</scope>
    <source>
        <strain evidence="6">DSM 16107</strain>
    </source>
</reference>
<evidence type="ECO:0000256" key="1">
    <source>
        <dbReference type="SAM" id="MobiDB-lite"/>
    </source>
</evidence>
<keyword evidence="2" id="KW-0472">Membrane</keyword>
<dbReference type="RefSeq" id="WP_114546542.1">
    <property type="nucleotide sequence ID" value="NZ_PPTT01000015.1"/>
</dbReference>
<dbReference type="OrthoDB" id="3174753at2"/>
<dbReference type="Proteomes" id="UP000270112">
    <property type="component" value="Unassembled WGS sequence"/>
</dbReference>
<gene>
    <name evidence="3" type="ORF">C1876_09765</name>
    <name evidence="4" type="ORF">DMP09_09170</name>
</gene>
<feature type="compositionally biased region" description="Basic and acidic residues" evidence="1">
    <location>
        <begin position="41"/>
        <end position="51"/>
    </location>
</feature>
<feature type="transmembrane region" description="Helical" evidence="2">
    <location>
        <begin position="62"/>
        <end position="82"/>
    </location>
</feature>
<evidence type="ECO:0000313" key="3">
    <source>
        <dbReference type="EMBL" id="RDB68524.1"/>
    </source>
</evidence>
<evidence type="ECO:0000313" key="6">
    <source>
        <dbReference type="Proteomes" id="UP000270112"/>
    </source>
</evidence>
<evidence type="ECO:0000313" key="4">
    <source>
        <dbReference type="EMBL" id="RNM41571.1"/>
    </source>
</evidence>
<feature type="region of interest" description="Disordered" evidence="1">
    <location>
        <begin position="14"/>
        <end position="52"/>
    </location>
</feature>
<reference evidence="3 5" key="1">
    <citation type="journal article" date="2018" name="Elife">
        <title>Discovery and characterization of a prevalent human gut bacterial enzyme sufficient for the inactivation of a family of plant toxins.</title>
        <authorList>
            <person name="Koppel N."/>
            <person name="Bisanz J.E."/>
            <person name="Pandelia M.E."/>
            <person name="Turnbaugh P.J."/>
            <person name="Balskus E.P."/>
        </authorList>
    </citation>
    <scope>NUCLEOTIDE SEQUENCE [LARGE SCALE GENOMIC DNA]</scope>
    <source>
        <strain evidence="3 5">DSM 16107</strain>
    </source>
</reference>
<dbReference type="Proteomes" id="UP000253817">
    <property type="component" value="Unassembled WGS sequence"/>
</dbReference>
<keyword evidence="2" id="KW-1133">Transmembrane helix</keyword>
<dbReference type="EMBL" id="PPTT01000015">
    <property type="protein sequence ID" value="RDB68524.1"/>
    <property type="molecule type" value="Genomic_DNA"/>
</dbReference>
<dbReference type="AlphaFoldDB" id="A0A3N0IX48"/>
<protein>
    <submittedName>
        <fullName evidence="4">Propionyl-CoA carboxylase subunit beta</fullName>
    </submittedName>
</protein>
<reference evidence="4" key="3">
    <citation type="journal article" date="2019" name="Microbiol. Resour. Announc.">
        <title>Draft Genome Sequences of Type Strains of Gordonibacter faecihominis, Paraeggerthella hongkongensis, Parvibacter caecicola,Slackia equolifaciens, Slackia faecicanis, and Slackia isoflavoniconvertens.</title>
        <authorList>
            <person name="Danylec N."/>
            <person name="Stoll D.A."/>
            <person name="Dotsch A."/>
            <person name="Huch M."/>
        </authorList>
    </citation>
    <scope>NUCLEOTIDE SEQUENCE</scope>
    <source>
        <strain evidence="4">DSM 16107</strain>
    </source>
</reference>
<sequence length="112" mass="12278">MENAPNNIDALEALDELDGPAVADADRADDAPARPAKRPRREAPSDEERQQMHASFNDRISYLCKMAALIVALVSLATIALGQELPRFVLMGLCLSVALLAIAMLQDHQRKR</sequence>
<dbReference type="EMBL" id="QICC01000033">
    <property type="protein sequence ID" value="RNM41571.1"/>
    <property type="molecule type" value="Genomic_DNA"/>
</dbReference>
<keyword evidence="5" id="KW-1185">Reference proteome</keyword>
<accession>A0A3N0IX48</accession>
<proteinExistence type="predicted"/>